<dbReference type="Proteomes" id="UP000834106">
    <property type="component" value="Chromosome 1"/>
</dbReference>
<dbReference type="InterPro" id="IPR009071">
    <property type="entry name" value="HMG_box_dom"/>
</dbReference>
<dbReference type="InterPro" id="IPR001680">
    <property type="entry name" value="WD40_rpt"/>
</dbReference>
<dbReference type="PROSITE" id="PS50118">
    <property type="entry name" value="HMG_BOX_2"/>
    <property type="match status" value="1"/>
</dbReference>
<dbReference type="Pfam" id="PF08596">
    <property type="entry name" value="Lgl_C"/>
    <property type="match status" value="1"/>
</dbReference>
<feature type="compositionally biased region" description="Basic and acidic residues" evidence="4">
    <location>
        <begin position="966"/>
        <end position="982"/>
    </location>
</feature>
<feature type="compositionally biased region" description="Basic and acidic residues" evidence="4">
    <location>
        <begin position="1068"/>
        <end position="1079"/>
    </location>
</feature>
<dbReference type="PANTHER" id="PTHR10241:SF27">
    <property type="entry name" value="TRANSDUCIN_WD40 REPEAT-LIKE SUPERFAMILY PROTEIN"/>
    <property type="match status" value="1"/>
</dbReference>
<keyword evidence="3" id="KW-0238">DNA-binding</keyword>
<dbReference type="GO" id="GO:0019905">
    <property type="term" value="F:syntaxin binding"/>
    <property type="evidence" value="ECO:0007669"/>
    <property type="project" value="TreeGrafter"/>
</dbReference>
<keyword evidence="7" id="KW-1185">Reference proteome</keyword>
<keyword evidence="3" id="KW-0539">Nucleus</keyword>
<evidence type="ECO:0000313" key="7">
    <source>
        <dbReference type="Proteomes" id="UP000834106"/>
    </source>
</evidence>
<feature type="DNA-binding region" description="HMG box" evidence="3">
    <location>
        <begin position="1104"/>
        <end position="1173"/>
    </location>
</feature>
<evidence type="ECO:0000313" key="6">
    <source>
        <dbReference type="EMBL" id="CAI9753321.1"/>
    </source>
</evidence>
<feature type="domain" description="HMG box" evidence="5">
    <location>
        <begin position="1104"/>
        <end position="1173"/>
    </location>
</feature>
<dbReference type="InterPro" id="IPR013905">
    <property type="entry name" value="Lgl_C_dom"/>
</dbReference>
<feature type="compositionally biased region" description="Acidic residues" evidence="4">
    <location>
        <begin position="1195"/>
        <end position="1214"/>
    </location>
</feature>
<dbReference type="SMART" id="SM00398">
    <property type="entry name" value="HMG"/>
    <property type="match status" value="1"/>
</dbReference>
<dbReference type="AlphaFoldDB" id="A0AAD1YNB2"/>
<dbReference type="GO" id="GO:0006893">
    <property type="term" value="P:Golgi to plasma membrane transport"/>
    <property type="evidence" value="ECO:0007669"/>
    <property type="project" value="TreeGrafter"/>
</dbReference>
<dbReference type="SUPFAM" id="SSF47095">
    <property type="entry name" value="HMG-box"/>
    <property type="match status" value="1"/>
</dbReference>
<gene>
    <name evidence="6" type="ORF">FPE_LOCUS752</name>
</gene>
<dbReference type="GO" id="GO:0045159">
    <property type="term" value="F:myosin II binding"/>
    <property type="evidence" value="ECO:0007669"/>
    <property type="project" value="TreeGrafter"/>
</dbReference>
<feature type="region of interest" description="Disordered" evidence="4">
    <location>
        <begin position="1123"/>
        <end position="1214"/>
    </location>
</feature>
<name>A0AAD1YNB2_9LAMI</name>
<dbReference type="GO" id="GO:0003677">
    <property type="term" value="F:DNA binding"/>
    <property type="evidence" value="ECO:0007669"/>
    <property type="project" value="UniProtKB-UniRule"/>
</dbReference>
<dbReference type="PANTHER" id="PTHR10241">
    <property type="entry name" value="LETHAL 2 GIANT LARVAE PROTEIN"/>
    <property type="match status" value="1"/>
</dbReference>
<keyword evidence="2" id="KW-0268">Exocytosis</keyword>
<dbReference type="Gene3D" id="1.10.30.10">
    <property type="entry name" value="High mobility group box domain"/>
    <property type="match status" value="1"/>
</dbReference>
<dbReference type="CDD" id="cd22005">
    <property type="entry name" value="HMG-box_AtHMGB1-like"/>
    <property type="match status" value="1"/>
</dbReference>
<dbReference type="GO" id="GO:0005886">
    <property type="term" value="C:plasma membrane"/>
    <property type="evidence" value="ECO:0007669"/>
    <property type="project" value="TreeGrafter"/>
</dbReference>
<evidence type="ECO:0000256" key="4">
    <source>
        <dbReference type="SAM" id="MobiDB-lite"/>
    </source>
</evidence>
<organism evidence="6 7">
    <name type="scientific">Fraxinus pennsylvanica</name>
    <dbReference type="NCBI Taxonomy" id="56036"/>
    <lineage>
        <taxon>Eukaryota</taxon>
        <taxon>Viridiplantae</taxon>
        <taxon>Streptophyta</taxon>
        <taxon>Embryophyta</taxon>
        <taxon>Tracheophyta</taxon>
        <taxon>Spermatophyta</taxon>
        <taxon>Magnoliopsida</taxon>
        <taxon>eudicotyledons</taxon>
        <taxon>Gunneridae</taxon>
        <taxon>Pentapetalae</taxon>
        <taxon>asterids</taxon>
        <taxon>lamiids</taxon>
        <taxon>Lamiales</taxon>
        <taxon>Oleaceae</taxon>
        <taxon>Oleeae</taxon>
        <taxon>Fraxinus</taxon>
    </lineage>
</organism>
<evidence type="ECO:0000256" key="2">
    <source>
        <dbReference type="ARBA" id="ARBA00022483"/>
    </source>
</evidence>
<dbReference type="InterPro" id="IPR036910">
    <property type="entry name" value="HMG_box_dom_sf"/>
</dbReference>
<evidence type="ECO:0000259" key="5">
    <source>
        <dbReference type="PROSITE" id="PS50118"/>
    </source>
</evidence>
<dbReference type="GO" id="GO:0005096">
    <property type="term" value="F:GTPase activator activity"/>
    <property type="evidence" value="ECO:0007669"/>
    <property type="project" value="TreeGrafter"/>
</dbReference>
<dbReference type="InterPro" id="IPR015943">
    <property type="entry name" value="WD40/YVTN_repeat-like_dom_sf"/>
</dbReference>
<dbReference type="CDD" id="cd15873">
    <property type="entry name" value="R-SNARE_STXBP5_6"/>
    <property type="match status" value="1"/>
</dbReference>
<dbReference type="GO" id="GO:0005634">
    <property type="term" value="C:nucleus"/>
    <property type="evidence" value="ECO:0007669"/>
    <property type="project" value="UniProtKB-UniRule"/>
</dbReference>
<dbReference type="Pfam" id="PF00505">
    <property type="entry name" value="HMG_box"/>
    <property type="match status" value="1"/>
</dbReference>
<sequence>MSAFVKKLVEKASLKKPVGFSDNIKPDDVNPRLVFHYGIPTGSILLAYDSIQQILAIATKDGRIKLFGKNGSQALLESSETVPSKFLLFIENQGVLLNINVNNHIEVWDVDRKCLSYVHNFEKEIASFVAMQHVPYLYAGDSTGTLSVLRLDQEQWYIEQMKYHIPLSASHGKTNEVECDIAVNCILPQPAAESKRALIIYSDGVITLWAIQESKAIFTAGGTTLQSLSHETKKVTAACWACPIGSKVVVGYSNGDIFIWSVPCPLNSKTEQAFHNELCSGQSAPVCKLNLGYRADKIPISKLKWADVDGKSGRLYVLGSSDHLSANLLQVILLNEQTESRTIKLSIQLPELCVDMEIISSSVEQNKHRYDSLLLLGKSGHVYTYDNSLIERYLIQSQTKSSPSLPKEVTVELPFSDSRITVSKLVTNNPCMPYSGDENFDVLAKNSLPLFPFEGRQKEGSNSTNFSSFSTARNLYITGHNNGAINFWDASCPLLLPVASLTQQSDNDFSLTGVPLTALYFAYDSRILISGDQSGMVRIYKLKSEPFAPQSSFLSLQGSSKKGNNIIRSIKLVKVNGAVLSIRTSQNLKQLAIGSDQGYVSLIDPEGPTLLYERHIPSELSTGIISTHFETSKFHGFEKNVLIVATKDSSVLALESDTGNTLSSSVVHPKKPSRALFMQILGGQGVSGRGYTVSDGVSINNVNYDDAILLLCAEKAVYVYSLLHVVEGTKKVHYKKKFHSSSCCWASTFSTPSDGLVLLFSDGKIQIRSLPELSLLKETSVNGLMLSTSKASSISDNSVSSSHDGEIIIVNGDQELFFLSIFLCMEAYRLLDPASQVFNKDLVNAQAIVSLPSVKEKKKGIFSSVIKENKGTKSKNGLELEAEDSRKSIEELALIFSAANFPTGVETETKIINNDEDDDLDIDDIDIDIEDPKEKPKGHPMIEALNKQNIKNKFQTIKGKLKHAKVKNDKTPANEEPREEKAGAAVDQIKKRYGYVSSGESSAANMAKTKLSENLKKLQGINLKTTEMQDTARSFSSMAKEQSKAYLSVLGQLFSLSRRGYAMKGGRSKADTRKAESKLSVKKGAAAGKKAAPKGKPAKDPNKPKRPASAFFVFMEDFRKQYKEKHPNNKSVAAVGKAGGDKWKSLSEAEKAPYVAKAEKRKVEYEKTLEDYNKKMDEGAGAEEDESDKSKSEVHDEDDEDEDGSGEDEDDDDE</sequence>
<evidence type="ECO:0000256" key="1">
    <source>
        <dbReference type="ARBA" id="ARBA00008070"/>
    </source>
</evidence>
<dbReference type="GO" id="GO:0005737">
    <property type="term" value="C:cytoplasm"/>
    <property type="evidence" value="ECO:0007669"/>
    <property type="project" value="TreeGrafter"/>
</dbReference>
<evidence type="ECO:0000256" key="3">
    <source>
        <dbReference type="PROSITE-ProRule" id="PRU00267"/>
    </source>
</evidence>
<feature type="region of interest" description="Disordered" evidence="4">
    <location>
        <begin position="961"/>
        <end position="984"/>
    </location>
</feature>
<dbReference type="InterPro" id="IPR036322">
    <property type="entry name" value="WD40_repeat_dom_sf"/>
</dbReference>
<feature type="compositionally biased region" description="Basic and acidic residues" evidence="4">
    <location>
        <begin position="1139"/>
        <end position="1178"/>
    </location>
</feature>
<dbReference type="Gene3D" id="2.130.10.10">
    <property type="entry name" value="YVTN repeat-like/Quinoprotein amine dehydrogenase"/>
    <property type="match status" value="3"/>
</dbReference>
<dbReference type="SMART" id="SM00320">
    <property type="entry name" value="WD40"/>
    <property type="match status" value="4"/>
</dbReference>
<protein>
    <recommendedName>
        <fullName evidence="5">HMG box domain-containing protein</fullName>
    </recommendedName>
</protein>
<reference evidence="6" key="1">
    <citation type="submission" date="2023-05" db="EMBL/GenBank/DDBJ databases">
        <authorList>
            <person name="Huff M."/>
        </authorList>
    </citation>
    <scope>NUCLEOTIDE SEQUENCE</scope>
</reference>
<dbReference type="EMBL" id="OU503036">
    <property type="protein sequence ID" value="CAI9753321.1"/>
    <property type="molecule type" value="Genomic_DNA"/>
</dbReference>
<feature type="region of interest" description="Disordered" evidence="4">
    <location>
        <begin position="1064"/>
        <end position="1108"/>
    </location>
</feature>
<dbReference type="GO" id="GO:0006887">
    <property type="term" value="P:exocytosis"/>
    <property type="evidence" value="ECO:0007669"/>
    <property type="project" value="UniProtKB-KW"/>
</dbReference>
<accession>A0AAD1YNB2</accession>
<comment type="similarity">
    <text evidence="1">Belongs to the WD repeat L(2)GL family.</text>
</comment>
<proteinExistence type="inferred from homology"/>
<dbReference type="SUPFAM" id="SSF50978">
    <property type="entry name" value="WD40 repeat-like"/>
    <property type="match status" value="2"/>
</dbReference>